<feature type="region of interest" description="Disordered" evidence="1">
    <location>
        <begin position="81"/>
        <end position="103"/>
    </location>
</feature>
<proteinExistence type="predicted"/>
<organism evidence="2">
    <name type="scientific">uncultured Ramlibacter sp</name>
    <dbReference type="NCBI Taxonomy" id="260755"/>
    <lineage>
        <taxon>Bacteria</taxon>
        <taxon>Pseudomonadati</taxon>
        <taxon>Pseudomonadota</taxon>
        <taxon>Betaproteobacteria</taxon>
        <taxon>Burkholderiales</taxon>
        <taxon>Comamonadaceae</taxon>
        <taxon>Ramlibacter</taxon>
        <taxon>environmental samples</taxon>
    </lineage>
</organism>
<feature type="region of interest" description="Disordered" evidence="1">
    <location>
        <begin position="1"/>
        <end position="51"/>
    </location>
</feature>
<feature type="compositionally biased region" description="Basic residues" evidence="1">
    <location>
        <begin position="15"/>
        <end position="24"/>
    </location>
</feature>
<protein>
    <submittedName>
        <fullName evidence="2">Iron-sulfur cluster-binding protein, Rieske family</fullName>
    </submittedName>
</protein>
<feature type="compositionally biased region" description="Basic residues" evidence="1">
    <location>
        <begin position="81"/>
        <end position="91"/>
    </location>
</feature>
<feature type="compositionally biased region" description="Basic and acidic residues" evidence="1">
    <location>
        <begin position="34"/>
        <end position="43"/>
    </location>
</feature>
<feature type="non-terminal residue" evidence="2">
    <location>
        <position position="120"/>
    </location>
</feature>
<reference evidence="2" key="1">
    <citation type="submission" date="2020-02" db="EMBL/GenBank/DDBJ databases">
        <authorList>
            <person name="Meier V. D."/>
        </authorList>
    </citation>
    <scope>NUCLEOTIDE SEQUENCE</scope>
    <source>
        <strain evidence="2">AVDCRST_MAG51</strain>
    </source>
</reference>
<gene>
    <name evidence="2" type="ORF">AVDCRST_MAG51-537</name>
</gene>
<dbReference type="AlphaFoldDB" id="A0A6J4NM66"/>
<name>A0A6J4NM66_9BURK</name>
<feature type="non-terminal residue" evidence="2">
    <location>
        <position position="1"/>
    </location>
</feature>
<sequence>GNGRALQRQGLGGRRAGRAVRRGVRGPDLPGVRHPLEGNRPRLPEPLCPRGHGDGLAAESLLRRHRPVAALLDPWRRLPAGHRSLRGRSVPRRAGANRPHGARRRGALAYCLQPATGALL</sequence>
<dbReference type="EMBL" id="CADCUX010000113">
    <property type="protein sequence ID" value="CAA9392086.1"/>
    <property type="molecule type" value="Genomic_DNA"/>
</dbReference>
<accession>A0A6J4NM66</accession>
<evidence type="ECO:0000256" key="1">
    <source>
        <dbReference type="SAM" id="MobiDB-lite"/>
    </source>
</evidence>
<evidence type="ECO:0000313" key="2">
    <source>
        <dbReference type="EMBL" id="CAA9392086.1"/>
    </source>
</evidence>